<dbReference type="GO" id="GO:0005737">
    <property type="term" value="C:cytoplasm"/>
    <property type="evidence" value="ECO:0000318"/>
    <property type="project" value="GO_Central"/>
</dbReference>
<evidence type="ECO:0000256" key="4">
    <source>
        <dbReference type="SAM" id="Phobius"/>
    </source>
</evidence>
<gene>
    <name evidence="5" type="ORF">NEMVEDRAFT_v1g198839</name>
</gene>
<keyword evidence="6" id="KW-1185">Reference proteome</keyword>
<dbReference type="HOGENOM" id="CLU_407859_0_0_1"/>
<evidence type="ECO:0000256" key="2">
    <source>
        <dbReference type="ARBA" id="ARBA00022490"/>
    </source>
</evidence>
<feature type="region of interest" description="Disordered" evidence="3">
    <location>
        <begin position="51"/>
        <end position="81"/>
    </location>
</feature>
<sequence length="674" mass="77488">MGCKAIIFLTIFTFLILGVSFYRYYHNSKDLLGKFNEGILTNERTRLHHDTFRGNLGREGDDKLSDEYPRTKSQSNKVPNDEGHIEIRDHQKHKGRIPTTNRRKKIQKLKRVRPKSKHRSHLTERVFGSLSDEEKTFGFERSIDRYSNKYSNGRPVRGRFKGKTRGNKERISNAENTEPGDKDLSDQLRRIAGPDYTGQGEDKGYLGMTKMHSDVQQQKNVNEDYITNGENPFGRSFHNGFDRKEGMTSDRELAKEDRGKVPFGSKEEIEKAWNDYQKEIQKVLGKNKYNTPYRYPGRETERKEMHAGQTMKNISEEQYQEKLNHQRDSIKRKHLIKQSSVPQFQLHSGTSFKNKLNTHSNGPTPSSAAPTDGMSDLVREKFAAWLQSRDWARREEESPLYTDHRHTLGNISDMVHTIHNHTYTNMHMLNQLINNTGILYKEGYINTTFYREAFPRRADGAKPPVLLLHAPQFTSAVWVNIGTFQVLSETGYRAVAIDLPGYGNSVNASIPYLRLDILTYMVRILSSLGLKEPILVSPLRSGEYAMPLIMKYPHLIGGFVALAPTDTSKFSRDKYEELTVPTLVLLGERDHTMLGFASLDNLEHVPNKRIFLIANATQNCYVQNPVSFHRLMLMFLREYAANITVIGEAFSPKRPTRSARRLDISHHVNGEHKV</sequence>
<feature type="region of interest" description="Disordered" evidence="3">
    <location>
        <begin position="153"/>
        <end position="187"/>
    </location>
</feature>
<name>A7RLG8_NEMVE</name>
<dbReference type="KEGG" id="nve:5519796"/>
<dbReference type="STRING" id="45351.A7RLG8"/>
<organism evidence="5 6">
    <name type="scientific">Nematostella vectensis</name>
    <name type="common">Starlet sea anemone</name>
    <dbReference type="NCBI Taxonomy" id="45351"/>
    <lineage>
        <taxon>Eukaryota</taxon>
        <taxon>Metazoa</taxon>
        <taxon>Cnidaria</taxon>
        <taxon>Anthozoa</taxon>
        <taxon>Hexacorallia</taxon>
        <taxon>Actiniaria</taxon>
        <taxon>Edwardsiidae</taxon>
        <taxon>Nematostella</taxon>
    </lineage>
</organism>
<keyword evidence="4" id="KW-0812">Transmembrane</keyword>
<accession>A7RLG8</accession>
<feature type="transmembrane region" description="Helical" evidence="4">
    <location>
        <begin position="6"/>
        <end position="25"/>
    </location>
</feature>
<keyword evidence="2" id="KW-0963">Cytoplasm</keyword>
<dbReference type="EMBL" id="DS469518">
    <property type="protein sequence ID" value="EDO47603.1"/>
    <property type="molecule type" value="Genomic_DNA"/>
</dbReference>
<feature type="compositionally biased region" description="Basic and acidic residues" evidence="3">
    <location>
        <begin position="51"/>
        <end position="70"/>
    </location>
</feature>
<evidence type="ECO:0000313" key="6">
    <source>
        <dbReference type="Proteomes" id="UP000001593"/>
    </source>
</evidence>
<feature type="region of interest" description="Disordered" evidence="3">
    <location>
        <begin position="339"/>
        <end position="373"/>
    </location>
</feature>
<comment type="subcellular location">
    <subcellularLocation>
        <location evidence="1">Cytoplasm</location>
    </subcellularLocation>
</comment>
<keyword evidence="4" id="KW-0472">Membrane</keyword>
<dbReference type="eggNOG" id="ENOG502QR0B">
    <property type="taxonomic scope" value="Eukaryota"/>
</dbReference>
<evidence type="ECO:0000313" key="5">
    <source>
        <dbReference type="EMBL" id="EDO47603.1"/>
    </source>
</evidence>
<dbReference type="Proteomes" id="UP000001593">
    <property type="component" value="Unassembled WGS sequence"/>
</dbReference>
<evidence type="ECO:0000256" key="1">
    <source>
        <dbReference type="ARBA" id="ARBA00004496"/>
    </source>
</evidence>
<keyword evidence="4" id="KW-1133">Transmembrane helix</keyword>
<feature type="region of interest" description="Disordered" evidence="3">
    <location>
        <begin position="229"/>
        <end position="251"/>
    </location>
</feature>
<dbReference type="AlphaFoldDB" id="A7RLG8"/>
<dbReference type="InterPro" id="IPR029058">
    <property type="entry name" value="AB_hydrolase_fold"/>
</dbReference>
<reference evidence="5 6" key="1">
    <citation type="journal article" date="2007" name="Science">
        <title>Sea anemone genome reveals ancestral eumetazoan gene repertoire and genomic organization.</title>
        <authorList>
            <person name="Putnam N.H."/>
            <person name="Srivastava M."/>
            <person name="Hellsten U."/>
            <person name="Dirks B."/>
            <person name="Chapman J."/>
            <person name="Salamov A."/>
            <person name="Terry A."/>
            <person name="Shapiro H."/>
            <person name="Lindquist E."/>
            <person name="Kapitonov V.V."/>
            <person name="Jurka J."/>
            <person name="Genikhovich G."/>
            <person name="Grigoriev I.V."/>
            <person name="Lucas S.M."/>
            <person name="Steele R.E."/>
            <person name="Finnerty J.R."/>
            <person name="Technau U."/>
            <person name="Martindale M.Q."/>
            <person name="Rokhsar D.S."/>
        </authorList>
    </citation>
    <scope>NUCLEOTIDE SEQUENCE [LARGE SCALE GENOMIC DNA]</scope>
    <source>
        <strain evidence="6">CH2 X CH6</strain>
    </source>
</reference>
<protein>
    <submittedName>
        <fullName evidence="5">Uncharacterized protein</fullName>
    </submittedName>
</protein>
<dbReference type="ESTHER" id="nemve-a7rlg8">
    <property type="family name" value="CIB-CCG1-interacting-factor-B"/>
</dbReference>
<dbReference type="OrthoDB" id="284184at2759"/>
<feature type="compositionally biased region" description="Polar residues" evidence="3">
    <location>
        <begin position="339"/>
        <end position="369"/>
    </location>
</feature>
<dbReference type="PANTHER" id="PTHR46197:SF3">
    <property type="entry name" value="AB HYDROLASE-1 DOMAIN-CONTAINING PROTEIN"/>
    <property type="match status" value="1"/>
</dbReference>
<feature type="compositionally biased region" description="Basic and acidic residues" evidence="3">
    <location>
        <begin position="240"/>
        <end position="251"/>
    </location>
</feature>
<evidence type="ECO:0000256" key="3">
    <source>
        <dbReference type="SAM" id="MobiDB-lite"/>
    </source>
</evidence>
<proteinExistence type="predicted"/>
<dbReference type="Gene3D" id="3.40.50.1820">
    <property type="entry name" value="alpha/beta hydrolase"/>
    <property type="match status" value="1"/>
</dbReference>
<feature type="compositionally biased region" description="Basic residues" evidence="3">
    <location>
        <begin position="156"/>
        <end position="165"/>
    </location>
</feature>
<dbReference type="PANTHER" id="PTHR46197">
    <property type="entry name" value="PROTEIN ABHD14B-LIKE"/>
    <property type="match status" value="1"/>
</dbReference>
<dbReference type="InParanoid" id="A7RLG8"/>
<dbReference type="SUPFAM" id="SSF53474">
    <property type="entry name" value="alpha/beta-Hydrolases"/>
    <property type="match status" value="1"/>
</dbReference>